<gene>
    <name evidence="2" type="ordered locus">Ppro_3333</name>
</gene>
<feature type="compositionally biased region" description="Polar residues" evidence="1">
    <location>
        <begin position="20"/>
        <end position="38"/>
    </location>
</feature>
<feature type="region of interest" description="Disordered" evidence="1">
    <location>
        <begin position="20"/>
        <end position="44"/>
    </location>
</feature>
<protein>
    <recommendedName>
        <fullName evidence="4">Methyl-accepting chemotaxis sensory transducer</fullName>
    </recommendedName>
</protein>
<dbReference type="EMBL" id="CP000482">
    <property type="protein sequence ID" value="ABL00926.1"/>
    <property type="molecule type" value="Genomic_DNA"/>
</dbReference>
<evidence type="ECO:0000256" key="1">
    <source>
        <dbReference type="SAM" id="MobiDB-lite"/>
    </source>
</evidence>
<dbReference type="OrthoDB" id="5397465at2"/>
<evidence type="ECO:0000313" key="2">
    <source>
        <dbReference type="EMBL" id="ABL00926.1"/>
    </source>
</evidence>
<keyword evidence="3" id="KW-1185">Reference proteome</keyword>
<dbReference type="STRING" id="338966.Ppro_3333"/>
<evidence type="ECO:0008006" key="4">
    <source>
        <dbReference type="Google" id="ProtNLM"/>
    </source>
</evidence>
<evidence type="ECO:0000313" key="3">
    <source>
        <dbReference type="Proteomes" id="UP000006732"/>
    </source>
</evidence>
<organism evidence="2 3">
    <name type="scientific">Pelobacter propionicus (strain DSM 2379 / NBRC 103807 / OttBd1)</name>
    <dbReference type="NCBI Taxonomy" id="338966"/>
    <lineage>
        <taxon>Bacteria</taxon>
        <taxon>Pseudomonadati</taxon>
        <taxon>Thermodesulfobacteriota</taxon>
        <taxon>Desulfuromonadia</taxon>
        <taxon>Desulfuromonadales</taxon>
        <taxon>Desulfuromonadaceae</taxon>
        <taxon>Pelobacter</taxon>
    </lineage>
</organism>
<dbReference type="HOGENOM" id="CLU_1365129_0_0_7"/>
<reference evidence="2 3" key="1">
    <citation type="submission" date="2006-10" db="EMBL/GenBank/DDBJ databases">
        <title>Complete sequence of chromosome of Pelobacter propionicus DSM 2379.</title>
        <authorList>
            <consortium name="US DOE Joint Genome Institute"/>
            <person name="Copeland A."/>
            <person name="Lucas S."/>
            <person name="Lapidus A."/>
            <person name="Barry K."/>
            <person name="Detter J.C."/>
            <person name="Glavina del Rio T."/>
            <person name="Hammon N."/>
            <person name="Israni S."/>
            <person name="Dalin E."/>
            <person name="Tice H."/>
            <person name="Pitluck S."/>
            <person name="Saunders E."/>
            <person name="Brettin T."/>
            <person name="Bruce D."/>
            <person name="Han C."/>
            <person name="Tapia R."/>
            <person name="Schmutz J."/>
            <person name="Larimer F."/>
            <person name="Land M."/>
            <person name="Hauser L."/>
            <person name="Kyrpides N."/>
            <person name="Kim E."/>
            <person name="Lovley D."/>
            <person name="Richardson P."/>
        </authorList>
    </citation>
    <scope>NUCLEOTIDE SEQUENCE [LARGE SCALE GENOMIC DNA]</scope>
    <source>
        <strain evidence="3">DSM 2379 / NBRC 103807 / OttBd1</strain>
    </source>
</reference>
<sequence>MSSDSLSTIQQAVHIGTHNLSQTQVQTHNQISSQTETEAASGHDKVSFDIDSSRQNLDTLKRIGQIAGVLNATAMHIRETSDGLTSSADIVSRMTGELNRIVKNYPPFSLEDEERKKILMSYISIRKQIEKLTIPTLPPPINEKVEGMWQELFAQTDGRIETPALSEKASDSVVQAAANQLSTTGATINRMLETIQASLA</sequence>
<proteinExistence type="predicted"/>
<dbReference type="RefSeq" id="WP_011737143.1">
    <property type="nucleotide sequence ID" value="NC_008609.1"/>
</dbReference>
<dbReference type="KEGG" id="ppd:Ppro_3333"/>
<dbReference type="AlphaFoldDB" id="A1AUA5"/>
<accession>A1AUA5</accession>
<dbReference type="eggNOG" id="ENOG502ZIS7">
    <property type="taxonomic scope" value="Bacteria"/>
</dbReference>
<dbReference type="Proteomes" id="UP000006732">
    <property type="component" value="Chromosome"/>
</dbReference>
<name>A1AUA5_PELPD</name>